<dbReference type="SUPFAM" id="SSF53067">
    <property type="entry name" value="Actin-like ATPase domain"/>
    <property type="match status" value="2"/>
</dbReference>
<evidence type="ECO:0000256" key="2">
    <source>
        <dbReference type="ARBA" id="ARBA00022723"/>
    </source>
</evidence>
<dbReference type="Gene3D" id="3.90.640.60">
    <property type="match status" value="1"/>
</dbReference>
<keyword evidence="2" id="KW-0479">Metal-binding</keyword>
<dbReference type="Gene3D" id="3.60.130.10">
    <property type="entry name" value="Clavaminate synthase-like"/>
    <property type="match status" value="1"/>
</dbReference>
<gene>
    <name evidence="9" type="ORF">LTR84_004595</name>
</gene>
<evidence type="ECO:0000256" key="5">
    <source>
        <dbReference type="ARBA" id="ARBA00023004"/>
    </source>
</evidence>
<feature type="region of interest" description="Disordered" evidence="7">
    <location>
        <begin position="376"/>
        <end position="400"/>
    </location>
</feature>
<keyword evidence="10" id="KW-1185">Reference proteome</keyword>
<name>A0AAV9NPS0_9EURO</name>
<feature type="domain" description="TauD/TfdA-like" evidence="8">
    <location>
        <begin position="794"/>
        <end position="1094"/>
    </location>
</feature>
<comment type="similarity">
    <text evidence="6">Belongs to the actin family.</text>
</comment>
<keyword evidence="4" id="KW-0560">Oxidoreductase</keyword>
<evidence type="ECO:0000313" key="10">
    <source>
        <dbReference type="Proteomes" id="UP001358417"/>
    </source>
</evidence>
<evidence type="ECO:0000256" key="4">
    <source>
        <dbReference type="ARBA" id="ARBA00023002"/>
    </source>
</evidence>
<dbReference type="RefSeq" id="XP_064710794.1">
    <property type="nucleotide sequence ID" value="XM_064848170.1"/>
</dbReference>
<evidence type="ECO:0000256" key="3">
    <source>
        <dbReference type="ARBA" id="ARBA00022964"/>
    </source>
</evidence>
<feature type="region of interest" description="Disordered" evidence="7">
    <location>
        <begin position="64"/>
        <end position="97"/>
    </location>
</feature>
<proteinExistence type="inferred from homology"/>
<evidence type="ECO:0000256" key="6">
    <source>
        <dbReference type="RuleBase" id="RU000487"/>
    </source>
</evidence>
<dbReference type="Pfam" id="PF00022">
    <property type="entry name" value="Actin"/>
    <property type="match status" value="1"/>
</dbReference>
<dbReference type="GeneID" id="89972773"/>
<sequence length="1094" mass="120305">MPPFKDEHVLIISPGSQITSAQLGLPETFTPPKFRFPTRMFPGVKPSEWEPLRIRSKTVKVPKVTATETLTNGTTPPKTEQTNAEAIVPAPAPGPAPAVVDVEMQEAPVLLEKTEEATPAAPSDLPVPTNEEPQEPPLEKPAEPVDPAQGQEQTSDANANSTEEKQEVAQDEQEAEPQETTQIVEEDSIETFEDDHWSTEGAVYPIREGRIENWSCFFALLSHIYNMISPPFHMPVLFVSQPCWSSRDKEMITQYVFENWKIPAFCLMDAALTACYAYGVPTALVVDVGHGKSDVTAVTEFQVNEFGRGLAIANSGGQAMTKRLQQELKKNDFDEDMAEQLKRSPICEILPFGVPLPSASANVDTINPAAAASTGALDSGANAKDTEGLRPGQQPRGPGYGTAVGIEGINGDNDEEDDGVLDVAAIVARDNAAELLAKREREKAEKLLAKSKGGAEPPRPIRLRNAEKVRASFTYVEYLPIEDSEEPNAVPTARKRKREVEVGVERFKAATPGPGMTEGIIDRIADAMHHTVLSVPEVPQRSSLWENLIILGNGSRIRGFTSSLLATLNARYVLSPSTATIFTSELPSNFTTPVATPGTNTPIPGQGGHLQHHLGGHGVNPLLVAATKNMMQPNPSNPHLQIPGGADPSLHQSHRGFSQSPTSIKTVKPPEYFPEWKDPSVSGMEEASFLGAQVAAKVVFIVDQGNSKGFLTRTGGFGVERVVILDSINKRLETLGLLRLIGGIENNLNRIENYLSYLPFPLFTTHILYFGRKGPLQSTMPHATEPEYKHIQLTQLAPTFAAEVTGVDFSQPVGKEVFEEIRRAIVDYGVLVFRKASLDDARHVAFSALFGELDDIKPYILLGRKNRFAFDELFDVSNLEDDGSLVKLGSKRHHMGLGNGIFHVDSSFNPRRAGFSLLNAHKLPPKGHGGNTDFADTKAAFQDLPEDLKNDLLENDFIGAHSIMHSRKKAAPKDSPWLKDIDPNDYPFGRHSIVQTHASGRQNLYIANHLHHLEYKTPRSKEFVPTKQQPFERVPEAEGTELIERLLAHATQQKYLYSCEWENVGDLVLWDNTGVMHKAGKGTFMEKYARDMRR</sequence>
<dbReference type="AlphaFoldDB" id="A0AAV9NPS0"/>
<protein>
    <recommendedName>
        <fullName evidence="8">TauD/TfdA-like domain-containing protein</fullName>
    </recommendedName>
</protein>
<dbReference type="PANTHER" id="PTHR43779:SF3">
    <property type="entry name" value="(3R)-3-[(CARBOXYMETHYL)AMINO]FATTY ACID OXYGENASE_DECARBOXYLASE"/>
    <property type="match status" value="1"/>
</dbReference>
<evidence type="ECO:0000259" key="8">
    <source>
        <dbReference type="Pfam" id="PF02668"/>
    </source>
</evidence>
<keyword evidence="3" id="KW-0223">Dioxygenase</keyword>
<feature type="region of interest" description="Disordered" evidence="7">
    <location>
        <begin position="636"/>
        <end position="664"/>
    </location>
</feature>
<accession>A0AAV9NPS0</accession>
<keyword evidence="5" id="KW-0408">Iron</keyword>
<dbReference type="EMBL" id="JAVRRD010000002">
    <property type="protein sequence ID" value="KAK5062522.1"/>
    <property type="molecule type" value="Genomic_DNA"/>
</dbReference>
<evidence type="ECO:0000256" key="1">
    <source>
        <dbReference type="ARBA" id="ARBA00005896"/>
    </source>
</evidence>
<dbReference type="PANTHER" id="PTHR43779">
    <property type="entry name" value="DIOXYGENASE RV0097-RELATED"/>
    <property type="match status" value="1"/>
</dbReference>
<feature type="compositionally biased region" description="Polar residues" evidence="7">
    <location>
        <begin position="150"/>
        <end position="161"/>
    </location>
</feature>
<feature type="compositionally biased region" description="Polar residues" evidence="7">
    <location>
        <begin position="66"/>
        <end position="83"/>
    </location>
</feature>
<dbReference type="Proteomes" id="UP001358417">
    <property type="component" value="Unassembled WGS sequence"/>
</dbReference>
<feature type="compositionally biased region" description="Acidic residues" evidence="7">
    <location>
        <begin position="184"/>
        <end position="193"/>
    </location>
</feature>
<dbReference type="Gene3D" id="3.30.420.40">
    <property type="match status" value="3"/>
</dbReference>
<dbReference type="InterPro" id="IPR004000">
    <property type="entry name" value="Actin"/>
</dbReference>
<dbReference type="GO" id="GO:0051213">
    <property type="term" value="F:dioxygenase activity"/>
    <property type="evidence" value="ECO:0007669"/>
    <property type="project" value="UniProtKB-KW"/>
</dbReference>
<dbReference type="GO" id="GO:0046872">
    <property type="term" value="F:metal ion binding"/>
    <property type="evidence" value="ECO:0007669"/>
    <property type="project" value="UniProtKB-KW"/>
</dbReference>
<feature type="compositionally biased region" description="Polar residues" evidence="7">
    <location>
        <begin position="655"/>
        <end position="664"/>
    </location>
</feature>
<dbReference type="InterPro" id="IPR042098">
    <property type="entry name" value="TauD-like_sf"/>
</dbReference>
<organism evidence="9 10">
    <name type="scientific">Exophiala bonariae</name>
    <dbReference type="NCBI Taxonomy" id="1690606"/>
    <lineage>
        <taxon>Eukaryota</taxon>
        <taxon>Fungi</taxon>
        <taxon>Dikarya</taxon>
        <taxon>Ascomycota</taxon>
        <taxon>Pezizomycotina</taxon>
        <taxon>Eurotiomycetes</taxon>
        <taxon>Chaetothyriomycetidae</taxon>
        <taxon>Chaetothyriales</taxon>
        <taxon>Herpotrichiellaceae</taxon>
        <taxon>Exophiala</taxon>
    </lineage>
</organism>
<feature type="region of interest" description="Disordered" evidence="7">
    <location>
        <begin position="116"/>
        <end position="196"/>
    </location>
</feature>
<reference evidence="9 10" key="1">
    <citation type="submission" date="2023-08" db="EMBL/GenBank/DDBJ databases">
        <title>Black Yeasts Isolated from many extreme environments.</title>
        <authorList>
            <person name="Coleine C."/>
            <person name="Stajich J.E."/>
            <person name="Selbmann L."/>
        </authorList>
    </citation>
    <scope>NUCLEOTIDE SEQUENCE [LARGE SCALE GENOMIC DNA]</scope>
    <source>
        <strain evidence="9 10">CCFEE 5792</strain>
    </source>
</reference>
<comment type="caution">
    <text evidence="9">The sequence shown here is derived from an EMBL/GenBank/DDBJ whole genome shotgun (WGS) entry which is preliminary data.</text>
</comment>
<dbReference type="SUPFAM" id="SSF51197">
    <property type="entry name" value="Clavaminate synthase-like"/>
    <property type="match status" value="1"/>
</dbReference>
<evidence type="ECO:0000313" key="9">
    <source>
        <dbReference type="EMBL" id="KAK5062522.1"/>
    </source>
</evidence>
<dbReference type="SMART" id="SM00268">
    <property type="entry name" value="ACTIN"/>
    <property type="match status" value="1"/>
</dbReference>
<comment type="similarity">
    <text evidence="1">Belongs to the TfdA dioxygenase family.</text>
</comment>
<dbReference type="InterPro" id="IPR043129">
    <property type="entry name" value="ATPase_NBD"/>
</dbReference>
<dbReference type="Pfam" id="PF02668">
    <property type="entry name" value="TauD"/>
    <property type="match status" value="1"/>
</dbReference>
<evidence type="ECO:0000256" key="7">
    <source>
        <dbReference type="SAM" id="MobiDB-lite"/>
    </source>
</evidence>
<dbReference type="InterPro" id="IPR051178">
    <property type="entry name" value="TfdA_dioxygenase"/>
</dbReference>
<dbReference type="InterPro" id="IPR003819">
    <property type="entry name" value="TauD/TfdA-like"/>
</dbReference>